<keyword evidence="2" id="KW-0238">DNA-binding</keyword>
<gene>
    <name evidence="6" type="ORF">PMG11_11397</name>
</gene>
<feature type="transmembrane region" description="Helical" evidence="5">
    <location>
        <begin position="65"/>
        <end position="85"/>
    </location>
</feature>
<keyword evidence="3" id="KW-0804">Transcription</keyword>
<keyword evidence="5" id="KW-1133">Transmembrane helix</keyword>
<dbReference type="AlphaFoldDB" id="A0A0F7U5Z8"/>
<dbReference type="GO" id="GO:0008270">
    <property type="term" value="F:zinc ion binding"/>
    <property type="evidence" value="ECO:0007669"/>
    <property type="project" value="InterPro"/>
</dbReference>
<keyword evidence="1" id="KW-0805">Transcription regulation</keyword>
<name>A0A0F7U5Z8_PENBI</name>
<evidence type="ECO:0000256" key="3">
    <source>
        <dbReference type="ARBA" id="ARBA00023163"/>
    </source>
</evidence>
<dbReference type="GO" id="GO:0000981">
    <property type="term" value="F:DNA-binding transcription factor activity, RNA polymerase II-specific"/>
    <property type="evidence" value="ECO:0007669"/>
    <property type="project" value="InterPro"/>
</dbReference>
<dbReference type="OrthoDB" id="3266505at2759"/>
<evidence type="ECO:0000256" key="1">
    <source>
        <dbReference type="ARBA" id="ARBA00023015"/>
    </source>
</evidence>
<proteinExistence type="predicted"/>
<dbReference type="InterPro" id="IPR036864">
    <property type="entry name" value="Zn2-C6_fun-type_DNA-bd_sf"/>
</dbReference>
<dbReference type="GO" id="GO:0003677">
    <property type="term" value="F:DNA binding"/>
    <property type="evidence" value="ECO:0007669"/>
    <property type="project" value="UniProtKB-KW"/>
</dbReference>
<keyword evidence="5" id="KW-0472">Membrane</keyword>
<keyword evidence="4" id="KW-0539">Nucleus</keyword>
<accession>A0A0F7U5Z8</accession>
<keyword evidence="7" id="KW-1185">Reference proteome</keyword>
<sequence length="95" mass="10822">MSKNKFRRLLPAKEKEEIEPVVTEAKKETRRNISLACTECQKKKTKCSGTQYLTSRYLGVTGADFIVLSIFMWTAVTCLSLSAAYHTLMNHPQHL</sequence>
<protein>
    <submittedName>
        <fullName evidence="6">Putative Hemolysin-III family protein</fullName>
    </submittedName>
</protein>
<dbReference type="Proteomes" id="UP000042958">
    <property type="component" value="Unassembled WGS sequence"/>
</dbReference>
<dbReference type="EMBL" id="CDHK01000031">
    <property type="protein sequence ID" value="CEJ62912.1"/>
    <property type="molecule type" value="Genomic_DNA"/>
</dbReference>
<keyword evidence="5" id="KW-0812">Transmembrane</keyword>
<evidence type="ECO:0000256" key="5">
    <source>
        <dbReference type="SAM" id="Phobius"/>
    </source>
</evidence>
<reference evidence="7" key="1">
    <citation type="journal article" date="2015" name="Genome Announc.">
        <title>Draft genome sequence of the fungus Penicillium brasilianum MG11.</title>
        <authorList>
            <person name="Horn F."/>
            <person name="Linde J."/>
            <person name="Mattern D.J."/>
            <person name="Walther G."/>
            <person name="Guthke R."/>
            <person name="Brakhage A.A."/>
            <person name="Valiante V."/>
        </authorList>
    </citation>
    <scope>NUCLEOTIDE SEQUENCE [LARGE SCALE GENOMIC DNA]</scope>
    <source>
        <strain evidence="7">MG11</strain>
    </source>
</reference>
<evidence type="ECO:0000256" key="4">
    <source>
        <dbReference type="ARBA" id="ARBA00023242"/>
    </source>
</evidence>
<organism evidence="6 7">
    <name type="scientific">Penicillium brasilianum</name>
    <dbReference type="NCBI Taxonomy" id="104259"/>
    <lineage>
        <taxon>Eukaryota</taxon>
        <taxon>Fungi</taxon>
        <taxon>Dikarya</taxon>
        <taxon>Ascomycota</taxon>
        <taxon>Pezizomycotina</taxon>
        <taxon>Eurotiomycetes</taxon>
        <taxon>Eurotiomycetidae</taxon>
        <taxon>Eurotiales</taxon>
        <taxon>Aspergillaceae</taxon>
        <taxon>Penicillium</taxon>
    </lineage>
</organism>
<dbReference type="SUPFAM" id="SSF57701">
    <property type="entry name" value="Zn2/Cys6 DNA-binding domain"/>
    <property type="match status" value="1"/>
</dbReference>
<dbReference type="STRING" id="104259.A0A0F7U5Z8"/>
<evidence type="ECO:0000256" key="2">
    <source>
        <dbReference type="ARBA" id="ARBA00023125"/>
    </source>
</evidence>
<evidence type="ECO:0000313" key="6">
    <source>
        <dbReference type="EMBL" id="CEJ62912.1"/>
    </source>
</evidence>
<evidence type="ECO:0000313" key="7">
    <source>
        <dbReference type="Proteomes" id="UP000042958"/>
    </source>
</evidence>